<organism evidence="2 3">
    <name type="scientific">Chara braunii</name>
    <name type="common">Braun's stonewort</name>
    <dbReference type="NCBI Taxonomy" id="69332"/>
    <lineage>
        <taxon>Eukaryota</taxon>
        <taxon>Viridiplantae</taxon>
        <taxon>Streptophyta</taxon>
        <taxon>Charophyceae</taxon>
        <taxon>Charales</taxon>
        <taxon>Characeae</taxon>
        <taxon>Chara</taxon>
    </lineage>
</organism>
<proteinExistence type="predicted"/>
<protein>
    <submittedName>
        <fullName evidence="2">Uncharacterized protein</fullName>
    </submittedName>
</protein>
<feature type="region of interest" description="Disordered" evidence="1">
    <location>
        <begin position="116"/>
        <end position="315"/>
    </location>
</feature>
<sequence>MLGLYGPCLVHQEKLRVEASMQSKIRVYESGRGELELDPDLPPELAAVVGIKVVRHGGGEGFGDRPSIGPGGMGPGGFMRSGPYEGRRSRLRDMDAVIEIIPQDDDLLVANGNKCHDEVEDPTEDEETGGVEEPVEDNEKSGRGNDRVKEVEQVNEKASVRQSDVPEVDLVEGQGEREEVDGEVEGAAGEVIEGKGIEEGDDVSEEAASTKDAVVTEAEQAADEDKPESGKQSARVEAKKADASLLEDARAKEKTEENEVMSERSQQQRPKVDDGGLDRESGEQSKCRRVPNVRYDEHQDENDDADAGDDEEEVTWNSNRKGFVVSSERPDQFRSLMQKAIPCGAGGTVAWVIWYAGGGTWLESEVCNGSRGLGEVFKCLDRQQEGVFGSLEQSQVSGSNRGLEGGLGQVDDGSKANCKGLGQVDDGSKANCKGLGFDVGRDRRPMEISGDGVKGFLETKVASGLGVVVLRQELGAEAMGVRDAESASAFGLDGGEVGTREVSLGVAMAERWQELDVGHGGIDFLGGFVIGAAGEGIDNAVALARGVTNGKGITRKLVVLEAGAEGGFVGVLLADADLVEATEEVDLGEVFGSTEAIKKFGYPGKRILVLDCDPVQGAVVRAHAELRGVVLLDEETAGTEGGGARLNESFFKEFTELALHFFGLGDGELVWGAARGGVAGLEIDGVGNTSVGR</sequence>
<accession>A0A388LZZ8</accession>
<evidence type="ECO:0000256" key="1">
    <source>
        <dbReference type="SAM" id="MobiDB-lite"/>
    </source>
</evidence>
<dbReference type="GO" id="GO:0006397">
    <property type="term" value="P:mRNA processing"/>
    <property type="evidence" value="ECO:0007669"/>
    <property type="project" value="InterPro"/>
</dbReference>
<comment type="caution">
    <text evidence="2">The sequence shown here is derived from an EMBL/GenBank/DDBJ whole genome shotgun (WGS) entry which is preliminary data.</text>
</comment>
<evidence type="ECO:0000313" key="3">
    <source>
        <dbReference type="Proteomes" id="UP000265515"/>
    </source>
</evidence>
<dbReference type="PANTHER" id="PTHR36884:SF4">
    <property type="entry name" value="FIP1[III]-LIKE PROTEIN"/>
    <property type="match status" value="1"/>
</dbReference>
<dbReference type="STRING" id="69332.A0A388LZZ8"/>
<name>A0A388LZZ8_CHABU</name>
<evidence type="ECO:0000313" key="2">
    <source>
        <dbReference type="EMBL" id="GBG87813.1"/>
    </source>
</evidence>
<dbReference type="InterPro" id="IPR044976">
    <property type="entry name" value="FIPS5/FIPS3-like"/>
</dbReference>
<dbReference type="OrthoDB" id="2693386at2759"/>
<dbReference type="Proteomes" id="UP000265515">
    <property type="component" value="Unassembled WGS sequence"/>
</dbReference>
<dbReference type="EMBL" id="BFEA01000633">
    <property type="protein sequence ID" value="GBG87813.1"/>
    <property type="molecule type" value="Genomic_DNA"/>
</dbReference>
<feature type="compositionally biased region" description="Basic and acidic residues" evidence="1">
    <location>
        <begin position="270"/>
        <end position="286"/>
    </location>
</feature>
<dbReference type="Gramene" id="GBG87813">
    <property type="protein sequence ID" value="GBG87813"/>
    <property type="gene ID" value="CBR_g45969"/>
</dbReference>
<feature type="compositionally biased region" description="Acidic residues" evidence="1">
    <location>
        <begin position="298"/>
        <end position="314"/>
    </location>
</feature>
<keyword evidence="3" id="KW-1185">Reference proteome</keyword>
<dbReference type="AlphaFoldDB" id="A0A388LZZ8"/>
<gene>
    <name evidence="2" type="ORF">CBR_g45969</name>
</gene>
<dbReference type="PANTHER" id="PTHR36884">
    <property type="entry name" value="FIP1[III]-LIKE PROTEIN"/>
    <property type="match status" value="1"/>
</dbReference>
<feature type="compositionally biased region" description="Basic and acidic residues" evidence="1">
    <location>
        <begin position="137"/>
        <end position="159"/>
    </location>
</feature>
<feature type="compositionally biased region" description="Basic and acidic residues" evidence="1">
    <location>
        <begin position="223"/>
        <end position="257"/>
    </location>
</feature>
<feature type="compositionally biased region" description="Acidic residues" evidence="1">
    <location>
        <begin position="118"/>
        <end position="136"/>
    </location>
</feature>
<reference evidence="2 3" key="1">
    <citation type="journal article" date="2018" name="Cell">
        <title>The Chara Genome: Secondary Complexity and Implications for Plant Terrestrialization.</title>
        <authorList>
            <person name="Nishiyama T."/>
            <person name="Sakayama H."/>
            <person name="Vries J.D."/>
            <person name="Buschmann H."/>
            <person name="Saint-Marcoux D."/>
            <person name="Ullrich K.K."/>
            <person name="Haas F.B."/>
            <person name="Vanderstraeten L."/>
            <person name="Becker D."/>
            <person name="Lang D."/>
            <person name="Vosolsobe S."/>
            <person name="Rombauts S."/>
            <person name="Wilhelmsson P.K.I."/>
            <person name="Janitza P."/>
            <person name="Kern R."/>
            <person name="Heyl A."/>
            <person name="Rumpler F."/>
            <person name="Villalobos L.I.A.C."/>
            <person name="Clay J.M."/>
            <person name="Skokan R."/>
            <person name="Toyoda A."/>
            <person name="Suzuki Y."/>
            <person name="Kagoshima H."/>
            <person name="Schijlen E."/>
            <person name="Tajeshwar N."/>
            <person name="Catarino B."/>
            <person name="Hetherington A.J."/>
            <person name="Saltykova A."/>
            <person name="Bonnot C."/>
            <person name="Breuninger H."/>
            <person name="Symeonidi A."/>
            <person name="Radhakrishnan G.V."/>
            <person name="Van Nieuwerburgh F."/>
            <person name="Deforce D."/>
            <person name="Chang C."/>
            <person name="Karol K.G."/>
            <person name="Hedrich R."/>
            <person name="Ulvskov P."/>
            <person name="Glockner G."/>
            <person name="Delwiche C.F."/>
            <person name="Petrasek J."/>
            <person name="Van de Peer Y."/>
            <person name="Friml J."/>
            <person name="Beilby M."/>
            <person name="Dolan L."/>
            <person name="Kohara Y."/>
            <person name="Sugano S."/>
            <person name="Fujiyama A."/>
            <person name="Delaux P.-M."/>
            <person name="Quint M."/>
            <person name="TheiBen G."/>
            <person name="Hagemann M."/>
            <person name="Harholt J."/>
            <person name="Dunand C."/>
            <person name="Zachgo S."/>
            <person name="Langdale J."/>
            <person name="Maumus F."/>
            <person name="Straeten D.V.D."/>
            <person name="Gould S.B."/>
            <person name="Rensing S.A."/>
        </authorList>
    </citation>
    <scope>NUCLEOTIDE SEQUENCE [LARGE SCALE GENOMIC DNA]</scope>
    <source>
        <strain evidence="2 3">S276</strain>
    </source>
</reference>